<protein>
    <submittedName>
        <fullName evidence="4">Alcohol dehydrogenase</fullName>
    </submittedName>
</protein>
<organism evidence="4 5">
    <name type="scientific">Pseudomonas chlororaphis</name>
    <dbReference type="NCBI Taxonomy" id="587753"/>
    <lineage>
        <taxon>Bacteria</taxon>
        <taxon>Pseudomonadati</taxon>
        <taxon>Pseudomonadota</taxon>
        <taxon>Gammaproteobacteria</taxon>
        <taxon>Pseudomonadales</taxon>
        <taxon>Pseudomonadaceae</taxon>
        <taxon>Pseudomonas</taxon>
    </lineage>
</organism>
<feature type="domain" description="Enoyl reductase (ER)" evidence="3">
    <location>
        <begin position="10"/>
        <end position="326"/>
    </location>
</feature>
<dbReference type="InterPro" id="IPR020843">
    <property type="entry name" value="ER"/>
</dbReference>
<keyword evidence="2" id="KW-0560">Oxidoreductase</keyword>
<proteinExistence type="predicted"/>
<dbReference type="PANTHER" id="PTHR48106">
    <property type="entry name" value="QUINONE OXIDOREDUCTASE PIG3-RELATED"/>
    <property type="match status" value="1"/>
</dbReference>
<dbReference type="SUPFAM" id="SSF50129">
    <property type="entry name" value="GroES-like"/>
    <property type="match status" value="1"/>
</dbReference>
<dbReference type="Proteomes" id="UP000032748">
    <property type="component" value="Chromosome"/>
</dbReference>
<evidence type="ECO:0000256" key="2">
    <source>
        <dbReference type="ARBA" id="ARBA00023002"/>
    </source>
</evidence>
<dbReference type="GO" id="GO:0016651">
    <property type="term" value="F:oxidoreductase activity, acting on NAD(P)H"/>
    <property type="evidence" value="ECO:0007669"/>
    <property type="project" value="TreeGrafter"/>
</dbReference>
<dbReference type="Gene3D" id="3.90.180.10">
    <property type="entry name" value="Medium-chain alcohol dehydrogenases, catalytic domain"/>
    <property type="match status" value="1"/>
</dbReference>
<dbReference type="InterPro" id="IPR011032">
    <property type="entry name" value="GroES-like_sf"/>
</dbReference>
<evidence type="ECO:0000259" key="3">
    <source>
        <dbReference type="SMART" id="SM00829"/>
    </source>
</evidence>
<dbReference type="Pfam" id="PF00107">
    <property type="entry name" value="ADH_zinc_N"/>
    <property type="match status" value="1"/>
</dbReference>
<name>A0A0D5XWW3_9PSED</name>
<dbReference type="Gene3D" id="3.40.50.720">
    <property type="entry name" value="NAD(P)-binding Rossmann-like Domain"/>
    <property type="match status" value="1"/>
</dbReference>
<dbReference type="SUPFAM" id="SSF51735">
    <property type="entry name" value="NAD(P)-binding Rossmann-fold domains"/>
    <property type="match status" value="1"/>
</dbReference>
<dbReference type="KEGG" id="pcz:PCL1606_21300"/>
<evidence type="ECO:0000313" key="5">
    <source>
        <dbReference type="Proteomes" id="UP000032748"/>
    </source>
</evidence>
<reference evidence="4 5" key="1">
    <citation type="journal article" date="2015" name="Mol. Plant Microbe Interact.">
        <title>Comparative Genomic Analysis of Pseudomonas chlororaphis PCL1606 Reveals New Insight into Antifungal Compounds Involved in Biocontrol.</title>
        <authorList>
            <person name="Calderon C.E."/>
            <person name="Ramos C."/>
            <person name="de Vicente A."/>
            <person name="Cazorla F.M."/>
        </authorList>
    </citation>
    <scope>NUCLEOTIDE SEQUENCE [LARGE SCALE GENOMIC DNA]</scope>
    <source>
        <strain evidence="4 5">PCL1606</strain>
    </source>
</reference>
<dbReference type="RefSeq" id="WP_045882131.1">
    <property type="nucleotide sequence ID" value="NZ_CP011110.1"/>
</dbReference>
<accession>A0A0D5XWW3</accession>
<dbReference type="InterPro" id="IPR013154">
    <property type="entry name" value="ADH-like_N"/>
</dbReference>
<dbReference type="EMBL" id="CP011110">
    <property type="protein sequence ID" value="AKA23583.1"/>
    <property type="molecule type" value="Genomic_DNA"/>
</dbReference>
<sequence length="328" mass="34908">MKAYVIEQPGDAQALQLQDIPSPEPKQDEVQIRVRAFGLNRAETYLRAGKMGEITAPRVPGIEAVGEVIHDPAGVFRTGQRVATAMGGLQFGRNGSYAEQVTVLRDNVVSLDGSTLSWEELAALPEAYLTIWGALDKSLAIQPGQTLLVRGGTSSVGMAAIAYAKARGLTVIATTRSAANSQRLRDMGADQVVIDSGEIAQRVRELAPAGVDAALEVVGAATLRDTLKTVRPFGAVSVIGLLGGAPVLEQLHLMQDLPGAVRLNFFPSGLLGTAAMPLKDSPLAWIAEQVAAKRMPSIRARTFAFDEVRQAHRLMESDRALGKLVVVL</sequence>
<dbReference type="InterPro" id="IPR036291">
    <property type="entry name" value="NAD(P)-bd_dom_sf"/>
</dbReference>
<keyword evidence="1" id="KW-0521">NADP</keyword>
<dbReference type="InterPro" id="IPR013149">
    <property type="entry name" value="ADH-like_C"/>
</dbReference>
<dbReference type="PANTHER" id="PTHR48106:SF18">
    <property type="entry name" value="QUINONE OXIDOREDUCTASE PIG3"/>
    <property type="match status" value="1"/>
</dbReference>
<evidence type="ECO:0000256" key="1">
    <source>
        <dbReference type="ARBA" id="ARBA00022857"/>
    </source>
</evidence>
<gene>
    <name evidence="4" type="ORF">PCL1606_21300</name>
</gene>
<evidence type="ECO:0000313" key="4">
    <source>
        <dbReference type="EMBL" id="AKA23583.1"/>
    </source>
</evidence>
<dbReference type="PATRIC" id="fig|587753.10.peg.2128"/>
<dbReference type="Pfam" id="PF08240">
    <property type="entry name" value="ADH_N"/>
    <property type="match status" value="1"/>
</dbReference>
<dbReference type="OrthoDB" id="9785812at2"/>
<dbReference type="GO" id="GO:0070402">
    <property type="term" value="F:NADPH binding"/>
    <property type="evidence" value="ECO:0007669"/>
    <property type="project" value="TreeGrafter"/>
</dbReference>
<dbReference type="AlphaFoldDB" id="A0A0D5XWW3"/>
<dbReference type="SMART" id="SM00829">
    <property type="entry name" value="PKS_ER"/>
    <property type="match status" value="1"/>
</dbReference>